<organism evidence="3 4">
    <name type="scientific">Jimgerdemannia flammicorona</name>
    <dbReference type="NCBI Taxonomy" id="994334"/>
    <lineage>
        <taxon>Eukaryota</taxon>
        <taxon>Fungi</taxon>
        <taxon>Fungi incertae sedis</taxon>
        <taxon>Mucoromycota</taxon>
        <taxon>Mucoromycotina</taxon>
        <taxon>Endogonomycetes</taxon>
        <taxon>Endogonales</taxon>
        <taxon>Endogonaceae</taxon>
        <taxon>Jimgerdemannia</taxon>
    </lineage>
</organism>
<evidence type="ECO:0000313" key="3">
    <source>
        <dbReference type="EMBL" id="RUS34743.1"/>
    </source>
</evidence>
<proteinExistence type="predicted"/>
<dbReference type="SUPFAM" id="SSF53335">
    <property type="entry name" value="S-adenosyl-L-methionine-dependent methyltransferases"/>
    <property type="match status" value="1"/>
</dbReference>
<feature type="non-terminal residue" evidence="3">
    <location>
        <position position="1"/>
    </location>
</feature>
<dbReference type="AlphaFoldDB" id="A0A433QY46"/>
<dbReference type="InterPro" id="IPR029063">
    <property type="entry name" value="SAM-dependent_MTases_sf"/>
</dbReference>
<dbReference type="PANTHER" id="PTHR43591">
    <property type="entry name" value="METHYLTRANSFERASE"/>
    <property type="match status" value="1"/>
</dbReference>
<evidence type="ECO:0000313" key="4">
    <source>
        <dbReference type="Proteomes" id="UP000274822"/>
    </source>
</evidence>
<evidence type="ECO:0000256" key="1">
    <source>
        <dbReference type="SAM" id="MobiDB-lite"/>
    </source>
</evidence>
<gene>
    <name evidence="3" type="ORF">BC938DRAFT_478738</name>
</gene>
<feature type="compositionally biased region" description="Low complexity" evidence="1">
    <location>
        <begin position="132"/>
        <end position="168"/>
    </location>
</feature>
<dbReference type="InterPro" id="IPR041698">
    <property type="entry name" value="Methyltransf_25"/>
</dbReference>
<dbReference type="EMBL" id="RBNJ01000343">
    <property type="protein sequence ID" value="RUS34743.1"/>
    <property type="molecule type" value="Genomic_DNA"/>
</dbReference>
<keyword evidence="4" id="KW-1185">Reference proteome</keyword>
<dbReference type="Proteomes" id="UP000274822">
    <property type="component" value="Unassembled WGS sequence"/>
</dbReference>
<dbReference type="Pfam" id="PF13649">
    <property type="entry name" value="Methyltransf_25"/>
    <property type="match status" value="1"/>
</dbReference>
<comment type="caution">
    <text evidence="3">The sequence shown here is derived from an EMBL/GenBank/DDBJ whole genome shotgun (WGS) entry which is preliminary data.</text>
</comment>
<feature type="compositionally biased region" description="Polar residues" evidence="1">
    <location>
        <begin position="169"/>
        <end position="183"/>
    </location>
</feature>
<accession>A0A433QY46</accession>
<evidence type="ECO:0000259" key="2">
    <source>
        <dbReference type="Pfam" id="PF13649"/>
    </source>
</evidence>
<protein>
    <recommendedName>
        <fullName evidence="2">Methyltransferase domain-containing protein</fullName>
    </recommendedName>
</protein>
<feature type="domain" description="Methyltransferase" evidence="2">
    <location>
        <begin position="247"/>
        <end position="341"/>
    </location>
</feature>
<sequence length="530" mass="58994">VRYGNVNFKRPLAYYSSFTQKVRAVFILRSPSISPASLSPVYPQHRIFRLRRIHPQKLSPVQQTPRAIFQPIYLLLREMKATKSKGHSFSIPGLTPSKSLAERLNNLDQLKTPDRTVVRKINDIHNNEFRRGSGATHSSSSSTSSSSSHIASMSKTNNTNLSPSTSNTGSRHSGSKPGSQSGTAFLHNPFKLVEGRKFANVPGLKYMLPLDDKEFLRQADEHKLLKHLFNGIYKAPIAKHLDRGIAVLDVGCGCGSWILEMAQQYPRSSFTGIDVAPIFPRTEVPQNVGFRTHNLIADNKQLPYPDATFDFVFMRNMSLAVGEKDWQNLCRELVRVTKLGGYVELLDTDFELKRRGPKLADWNDKVIFALKARGFNPRIGPNLENFFKDDLVNAKKLFFSLPMGNWGGKTGMAARNMWSVYLRSFQPVMATAMGLSNDNYDQLCEDALAEMDTSDTYCNVYNIVGRRPLAIPDAPGGVCAGAAKAAMEEEMRRRGVRGSQDYEVDSLAAGLSRSTTISTNSTKSENSGRA</sequence>
<feature type="region of interest" description="Disordered" evidence="1">
    <location>
        <begin position="124"/>
        <end position="183"/>
    </location>
</feature>
<dbReference type="Gene3D" id="3.40.50.150">
    <property type="entry name" value="Vaccinia Virus protein VP39"/>
    <property type="match status" value="1"/>
</dbReference>
<reference evidence="3 4" key="1">
    <citation type="journal article" date="2018" name="New Phytol.">
        <title>Phylogenomics of Endogonaceae and evolution of mycorrhizas within Mucoromycota.</title>
        <authorList>
            <person name="Chang Y."/>
            <person name="Desiro A."/>
            <person name="Na H."/>
            <person name="Sandor L."/>
            <person name="Lipzen A."/>
            <person name="Clum A."/>
            <person name="Barry K."/>
            <person name="Grigoriev I.V."/>
            <person name="Martin F.M."/>
            <person name="Stajich J.E."/>
            <person name="Smith M.E."/>
            <person name="Bonito G."/>
            <person name="Spatafora J.W."/>
        </authorList>
    </citation>
    <scope>NUCLEOTIDE SEQUENCE [LARGE SCALE GENOMIC DNA]</scope>
    <source>
        <strain evidence="3 4">AD002</strain>
    </source>
</reference>
<dbReference type="CDD" id="cd02440">
    <property type="entry name" value="AdoMet_MTases"/>
    <property type="match status" value="1"/>
</dbReference>
<name>A0A433QY46_9FUNG</name>